<accession>A0AAV4M0S5</accession>
<dbReference type="GeneID" id="94196983"/>
<evidence type="ECO:0000256" key="1">
    <source>
        <dbReference type="SAM" id="MobiDB-lite"/>
    </source>
</evidence>
<dbReference type="RefSeq" id="XP_067717571.1">
    <property type="nucleotide sequence ID" value="XM_067861470.1"/>
</dbReference>
<keyword evidence="3" id="KW-1185">Reference proteome</keyword>
<feature type="region of interest" description="Disordered" evidence="1">
    <location>
        <begin position="156"/>
        <end position="180"/>
    </location>
</feature>
<comment type="caution">
    <text evidence="2">The sequence shown here is derived from an EMBL/GenBank/DDBJ whole genome shotgun (WGS) entry which is preliminary data.</text>
</comment>
<protein>
    <submittedName>
        <fullName evidence="2">Membrane protein, putative</fullName>
    </submittedName>
</protein>
<reference evidence="2 3" key="1">
    <citation type="submission" date="2021-06" db="EMBL/GenBank/DDBJ databases">
        <title>Genome sequence of Babesia caballi.</title>
        <authorList>
            <person name="Yamagishi J."/>
            <person name="Kidaka T."/>
            <person name="Ochi A."/>
        </authorList>
    </citation>
    <scope>NUCLEOTIDE SEQUENCE [LARGE SCALE GENOMIC DNA]</scope>
    <source>
        <strain evidence="2">USDA-D6B2</strain>
    </source>
</reference>
<evidence type="ECO:0000313" key="3">
    <source>
        <dbReference type="Proteomes" id="UP001497744"/>
    </source>
</evidence>
<organism evidence="2 3">
    <name type="scientific">Babesia caballi</name>
    <dbReference type="NCBI Taxonomy" id="5871"/>
    <lineage>
        <taxon>Eukaryota</taxon>
        <taxon>Sar</taxon>
        <taxon>Alveolata</taxon>
        <taxon>Apicomplexa</taxon>
        <taxon>Aconoidasida</taxon>
        <taxon>Piroplasmida</taxon>
        <taxon>Babesiidae</taxon>
        <taxon>Babesia</taxon>
    </lineage>
</organism>
<name>A0AAV4M0S5_BABCB</name>
<feature type="compositionally biased region" description="Polar residues" evidence="1">
    <location>
        <begin position="156"/>
        <end position="174"/>
    </location>
</feature>
<dbReference type="EMBL" id="BPLF01000005">
    <property type="protein sequence ID" value="GIX65502.1"/>
    <property type="molecule type" value="Genomic_DNA"/>
</dbReference>
<dbReference type="AlphaFoldDB" id="A0AAV4M0S5"/>
<sequence>MGFVEDSNAQTPGFAMGHGDVWAASHDKRLPEKGYTTHNIGGHHVYPEYDSLTEPGDIDTALKALEDQLVHDPKKEETHAHPEIVAPERTVDAVKENEREPSNQVEQPQIMVPHEEYTHTQKLYGWPPKDMQGHETTWNKHDEKNVPTSETKLTSLIPSTPADVNSSTSGNEDSIISDPSPAVRNMRLDTIRKIDETITKLDSQLGAVVEAGIASVHDLSYYQKLLDNAYDNFCMEINGNLMQMGTVNLGEPHEETPLNVKISADMSSALRRSFDTKVEVLELAASEVATQKSKETGARTIHDALTSGLIAIRATISSPNLTIHTASTEMKNMNAIISDISKSLLADMISWTLKENIFKKKLFDKIVAREEYIKAHVNSYDGVEKFTADIRGLAADFHTAQKEKANAIQKQNGFKEYMDIMREDINTIQRLIDAYFAAVHNGHAQAILQEASMELNKDSDAESKLRVQVAEEKVRDDEHQKSEVTDHWHCPENYKLVHADKPWSNENPCVYEIPGGQATAWMYPPQTNSVVN</sequence>
<proteinExistence type="predicted"/>
<dbReference type="Proteomes" id="UP001497744">
    <property type="component" value="Unassembled WGS sequence"/>
</dbReference>
<gene>
    <name evidence="2" type="ORF">BcabD6B2_49370</name>
</gene>
<evidence type="ECO:0000313" key="2">
    <source>
        <dbReference type="EMBL" id="GIX65502.1"/>
    </source>
</evidence>